<dbReference type="Pfam" id="PF14111">
    <property type="entry name" value="DUF4283"/>
    <property type="match status" value="1"/>
</dbReference>
<evidence type="ECO:0000313" key="3">
    <source>
        <dbReference type="Proteomes" id="UP001140949"/>
    </source>
</evidence>
<gene>
    <name evidence="2" type="ORF">M6B38_276170</name>
</gene>
<protein>
    <recommendedName>
        <fullName evidence="1">DUF4283 domain-containing protein</fullName>
    </recommendedName>
</protein>
<evidence type="ECO:0000313" key="2">
    <source>
        <dbReference type="EMBL" id="KAJ6847682.1"/>
    </source>
</evidence>
<feature type="domain" description="DUF4283" evidence="1">
    <location>
        <begin position="4"/>
        <end position="71"/>
    </location>
</feature>
<organism evidence="2 3">
    <name type="scientific">Iris pallida</name>
    <name type="common">Sweet iris</name>
    <dbReference type="NCBI Taxonomy" id="29817"/>
    <lineage>
        <taxon>Eukaryota</taxon>
        <taxon>Viridiplantae</taxon>
        <taxon>Streptophyta</taxon>
        <taxon>Embryophyta</taxon>
        <taxon>Tracheophyta</taxon>
        <taxon>Spermatophyta</taxon>
        <taxon>Magnoliopsida</taxon>
        <taxon>Liliopsida</taxon>
        <taxon>Asparagales</taxon>
        <taxon>Iridaceae</taxon>
        <taxon>Iridoideae</taxon>
        <taxon>Irideae</taxon>
        <taxon>Iris</taxon>
    </lineage>
</organism>
<reference evidence="2" key="1">
    <citation type="journal article" date="2023" name="GigaByte">
        <title>Genome assembly of the bearded iris, Iris pallida Lam.</title>
        <authorList>
            <person name="Bruccoleri R.E."/>
            <person name="Oakeley E.J."/>
            <person name="Faust A.M.E."/>
            <person name="Altorfer M."/>
            <person name="Dessus-Babus S."/>
            <person name="Burckhardt D."/>
            <person name="Oertli M."/>
            <person name="Naumann U."/>
            <person name="Petersen F."/>
            <person name="Wong J."/>
        </authorList>
    </citation>
    <scope>NUCLEOTIDE SEQUENCE</scope>
    <source>
        <strain evidence="2">GSM-AAB239-AS_SAM_17_03QT</strain>
    </source>
</reference>
<dbReference type="AlphaFoldDB" id="A0AAX6I3E2"/>
<accession>A0AAX6I3E2</accession>
<reference evidence="2" key="2">
    <citation type="submission" date="2023-04" db="EMBL/GenBank/DDBJ databases">
        <authorList>
            <person name="Bruccoleri R.E."/>
            <person name="Oakeley E.J."/>
            <person name="Faust A.-M."/>
            <person name="Dessus-Babus S."/>
            <person name="Altorfer M."/>
            <person name="Burckhardt D."/>
            <person name="Oertli M."/>
            <person name="Naumann U."/>
            <person name="Petersen F."/>
            <person name="Wong J."/>
        </authorList>
    </citation>
    <scope>NUCLEOTIDE SEQUENCE</scope>
    <source>
        <strain evidence="2">GSM-AAB239-AS_SAM_17_03QT</strain>
        <tissue evidence="2">Leaf</tissue>
    </source>
</reference>
<keyword evidence="3" id="KW-1185">Reference proteome</keyword>
<proteinExistence type="predicted"/>
<sequence length="117" mass="14024">MSHSWPYMEYIRRAFADFKFIGLIYIGLLDPRHDLIRPSLEDYLRMRSKNLWFVGNAPMRVFKWSPDFSPHALRSLRYGSSSQNFQAFCLLKHLPLRSLRALDRPSSCTRRQKLWFV</sequence>
<evidence type="ECO:0000259" key="1">
    <source>
        <dbReference type="Pfam" id="PF14111"/>
    </source>
</evidence>
<name>A0AAX6I3E2_IRIPA</name>
<dbReference type="InterPro" id="IPR025558">
    <property type="entry name" value="DUF4283"/>
</dbReference>
<comment type="caution">
    <text evidence="2">The sequence shown here is derived from an EMBL/GenBank/DDBJ whole genome shotgun (WGS) entry which is preliminary data.</text>
</comment>
<dbReference type="EMBL" id="JANAVB010004999">
    <property type="protein sequence ID" value="KAJ6847682.1"/>
    <property type="molecule type" value="Genomic_DNA"/>
</dbReference>
<dbReference type="Proteomes" id="UP001140949">
    <property type="component" value="Unassembled WGS sequence"/>
</dbReference>